<dbReference type="Pfam" id="PF25355">
    <property type="entry name" value="DUF7882"/>
    <property type="match status" value="1"/>
</dbReference>
<feature type="domain" description="DUF7882" evidence="1">
    <location>
        <begin position="1"/>
        <end position="96"/>
    </location>
</feature>
<dbReference type="EMBL" id="JAWQEV010000001">
    <property type="protein sequence ID" value="MDW4571415.1"/>
    <property type="molecule type" value="Genomic_DNA"/>
</dbReference>
<comment type="caution">
    <text evidence="2">The sequence shown here is derived from an EMBL/GenBank/DDBJ whole genome shotgun (WGS) entry which is preliminary data.</text>
</comment>
<accession>A0ABU4GYB7</accession>
<keyword evidence="2" id="KW-0436">Ligase</keyword>
<name>A0ABU4GYB7_9MICO</name>
<evidence type="ECO:0000313" key="2">
    <source>
        <dbReference type="EMBL" id="MDW4571415.1"/>
    </source>
</evidence>
<evidence type="ECO:0000259" key="1">
    <source>
        <dbReference type="Pfam" id="PF25355"/>
    </source>
</evidence>
<sequence>MGKFSYESVVKADFEDRALAHLQIAMIAKLRRGEPFNFTWKDDASIGDGRTSVWVHPAANLVFKYYGSRRPALNPAWVDALSYTANQPGGLYLVPEPPAPSPSNGVDHRVALEL</sequence>
<evidence type="ECO:0000313" key="3">
    <source>
        <dbReference type="Proteomes" id="UP001283109"/>
    </source>
</evidence>
<dbReference type="GO" id="GO:0016874">
    <property type="term" value="F:ligase activity"/>
    <property type="evidence" value="ECO:0007669"/>
    <property type="project" value="UniProtKB-KW"/>
</dbReference>
<dbReference type="InterPro" id="IPR057204">
    <property type="entry name" value="DUF7882"/>
</dbReference>
<keyword evidence="3" id="KW-1185">Reference proteome</keyword>
<organism evidence="2 3">
    <name type="scientific">Microbacterium arthrosphaerae</name>
    <dbReference type="NCBI Taxonomy" id="792652"/>
    <lineage>
        <taxon>Bacteria</taxon>
        <taxon>Bacillati</taxon>
        <taxon>Actinomycetota</taxon>
        <taxon>Actinomycetes</taxon>
        <taxon>Micrococcales</taxon>
        <taxon>Microbacteriaceae</taxon>
        <taxon>Microbacterium</taxon>
    </lineage>
</organism>
<dbReference type="RefSeq" id="WP_318352704.1">
    <property type="nucleotide sequence ID" value="NZ_JAWQEV010000001.1"/>
</dbReference>
<proteinExistence type="predicted"/>
<dbReference type="Proteomes" id="UP001283109">
    <property type="component" value="Unassembled WGS sequence"/>
</dbReference>
<gene>
    <name evidence="2" type="ORF">R8Z58_01335</name>
</gene>
<reference evidence="2 3" key="1">
    <citation type="submission" date="2023-11" db="EMBL/GenBank/DDBJ databases">
        <title>Draft genome sequence of Microbacterium arthrosphaerae JCM 30492.</title>
        <authorList>
            <person name="Zhang G."/>
            <person name="Ding Y."/>
        </authorList>
    </citation>
    <scope>NUCLEOTIDE SEQUENCE [LARGE SCALE GENOMIC DNA]</scope>
    <source>
        <strain evidence="2 3">JCM 30492</strain>
    </source>
</reference>
<protein>
    <submittedName>
        <fullName evidence="2">ATP-dependent DNA ligase</fullName>
    </submittedName>
</protein>